<evidence type="ECO:0000313" key="3">
    <source>
        <dbReference type="EMBL" id="UMB70585.1"/>
    </source>
</evidence>
<reference evidence="3" key="1">
    <citation type="submission" date="2022-08" db="EMBL/GenBank/DDBJ databases">
        <title>Whole genome sequencing of non-tuberculosis mycobacteria type-strains.</title>
        <authorList>
            <person name="Igarashi Y."/>
            <person name="Osugi A."/>
            <person name="Mitarai S."/>
        </authorList>
    </citation>
    <scope>NUCLEOTIDE SEQUENCE</scope>
    <source>
        <strain evidence="3">DSM 45127</strain>
    </source>
</reference>
<feature type="region of interest" description="Disordered" evidence="2">
    <location>
        <begin position="122"/>
        <end position="147"/>
    </location>
</feature>
<keyword evidence="4" id="KW-1185">Reference proteome</keyword>
<accession>A0ABY3VME3</accession>
<dbReference type="RefSeq" id="WP_240262348.1">
    <property type="nucleotide sequence ID" value="NZ_CP092488.2"/>
</dbReference>
<name>A0ABY3VME3_9MYCO</name>
<proteinExistence type="predicted"/>
<protein>
    <submittedName>
        <fullName evidence="3">Uncharacterized protein</fullName>
    </submittedName>
</protein>
<gene>
    <name evidence="3" type="ORF">MKK62_04495</name>
</gene>
<dbReference type="EMBL" id="CP092488">
    <property type="protein sequence ID" value="UMB70585.1"/>
    <property type="molecule type" value="Genomic_DNA"/>
</dbReference>
<evidence type="ECO:0000256" key="1">
    <source>
        <dbReference type="SAM" id="Coils"/>
    </source>
</evidence>
<organism evidence="3 4">
    <name type="scientific">Mycobacterium paraterrae</name>
    <dbReference type="NCBI Taxonomy" id="577492"/>
    <lineage>
        <taxon>Bacteria</taxon>
        <taxon>Bacillati</taxon>
        <taxon>Actinomycetota</taxon>
        <taxon>Actinomycetes</taxon>
        <taxon>Mycobacteriales</taxon>
        <taxon>Mycobacteriaceae</taxon>
        <taxon>Mycobacterium</taxon>
    </lineage>
</organism>
<evidence type="ECO:0000256" key="2">
    <source>
        <dbReference type="SAM" id="MobiDB-lite"/>
    </source>
</evidence>
<sequence length="147" mass="15528">MIAAEFGPAGQRAAAARSEAARRRIAELQQRRAELAAGMPASPETVNRARLHALESLERVKQAHRDAAARHVDASVAHRRAAASHEQAALRARDRAGELHQDSAAMHRAAAAVHDAAAVVEEEREASCAQGWASINSSAPDTPPSGP</sequence>
<dbReference type="Proteomes" id="UP001055336">
    <property type="component" value="Chromosome"/>
</dbReference>
<feature type="region of interest" description="Disordered" evidence="2">
    <location>
        <begin position="62"/>
        <end position="87"/>
    </location>
</feature>
<evidence type="ECO:0000313" key="4">
    <source>
        <dbReference type="Proteomes" id="UP001055336"/>
    </source>
</evidence>
<feature type="coiled-coil region" evidence="1">
    <location>
        <begin position="11"/>
        <end position="38"/>
    </location>
</feature>
<keyword evidence="1" id="KW-0175">Coiled coil</keyword>
<feature type="compositionally biased region" description="Basic and acidic residues" evidence="2">
    <location>
        <begin position="62"/>
        <end position="73"/>
    </location>
</feature>